<sequence length="419" mass="44212">MTTTVALIAALDTKADDAGYIRARLREHGLRVHLIDVGVLDEPLLHADSTREEVADSAGMDLGVLRRRHDRSSAVDVMGAGARRIVEDLVATESIQGVFALGGGAGTTIGSIVMRDLPLGFPKAILSTVASGNTANYVGTSDIVMFPSIVDVAGLNRISSVTYTQAADAFAGMVNGLSTRPDVSPTADRPLVAASMFGVTTQAVMCAKSILENAGCEVVVFHATGTGGRTMERLISEGYFDAVLDLTTTEWSDEVVGGILSAGPTRLESAARHGVPQVVSLGATDMVNFGAPDTIPGTFANRLLYHHNAENTLMRVTSDEARQIGEAIGRKLRLATGPCTLLIPLRGTSALDAEGEPFDRPEARRDLFDAVKSSLDGSAVTVIDIDQHINDEVFATSAARLLLDYLSHVPYTAQASNHA</sequence>
<dbReference type="PIRSF" id="PIRSF033271">
    <property type="entry name" value="UCP033271"/>
    <property type="match status" value="1"/>
</dbReference>
<name>A0A1H4LQI0_9NOCA</name>
<dbReference type="InterPro" id="IPR044122">
    <property type="entry name" value="UPF0261_N"/>
</dbReference>
<evidence type="ECO:0000313" key="4">
    <source>
        <dbReference type="Proteomes" id="UP000183561"/>
    </source>
</evidence>
<dbReference type="RefSeq" id="WP_007296991.1">
    <property type="nucleotide sequence ID" value="NZ_FNSV01000005.1"/>
</dbReference>
<gene>
    <name evidence="3" type="ORF">SAMN04490239_1413</name>
</gene>
<evidence type="ECO:0000259" key="2">
    <source>
        <dbReference type="Pfam" id="PF23189"/>
    </source>
</evidence>
<dbReference type="InterPro" id="IPR051353">
    <property type="entry name" value="Tobamovirus_resist_UPF0261"/>
</dbReference>
<accession>A0A1H4LQI0</accession>
<dbReference type="Proteomes" id="UP000183561">
    <property type="component" value="Unassembled WGS sequence"/>
</dbReference>
<organism evidence="3 4">
    <name type="scientific">Rhodococcus koreensis</name>
    <dbReference type="NCBI Taxonomy" id="99653"/>
    <lineage>
        <taxon>Bacteria</taxon>
        <taxon>Bacillati</taxon>
        <taxon>Actinomycetota</taxon>
        <taxon>Actinomycetes</taxon>
        <taxon>Mycobacteriales</taxon>
        <taxon>Nocardiaceae</taxon>
        <taxon>Rhodococcus</taxon>
    </lineage>
</organism>
<keyword evidence="4" id="KW-1185">Reference proteome</keyword>
<dbReference type="AlphaFoldDB" id="A0A1H4LQI0"/>
<reference evidence="4" key="1">
    <citation type="submission" date="2016-10" db="EMBL/GenBank/DDBJ databases">
        <authorList>
            <person name="Varghese N."/>
            <person name="Submissions S."/>
        </authorList>
    </citation>
    <scope>NUCLEOTIDE SEQUENCE [LARGE SCALE GENOMIC DNA]</scope>
    <source>
        <strain evidence="4">DSM 44498</strain>
    </source>
</reference>
<feature type="domain" description="UPF0261" evidence="1">
    <location>
        <begin position="4"/>
        <end position="176"/>
    </location>
</feature>
<protein>
    <submittedName>
        <fullName evidence="3">Uncharacterized protein, UPF0261 family</fullName>
    </submittedName>
</protein>
<dbReference type="InterPro" id="IPR008322">
    <property type="entry name" value="UPF0261"/>
</dbReference>
<dbReference type="Gene3D" id="3.40.50.12030">
    <property type="entry name" value="Uncharacterised protein family UPF0261, NC domain"/>
    <property type="match status" value="1"/>
</dbReference>
<dbReference type="Gene3D" id="3.40.50.12020">
    <property type="entry name" value="Uncharacterised protein family UPF0261, NN domain"/>
    <property type="match status" value="1"/>
</dbReference>
<dbReference type="PANTHER" id="PTHR31862:SF1">
    <property type="entry name" value="UPF0261 DOMAIN PROTEIN (AFU_ORTHOLOGUE AFUA_1G10120)"/>
    <property type="match status" value="1"/>
</dbReference>
<evidence type="ECO:0000313" key="3">
    <source>
        <dbReference type="EMBL" id="SEB72891.1"/>
    </source>
</evidence>
<dbReference type="PANTHER" id="PTHR31862">
    <property type="entry name" value="UPF0261 DOMAIN PROTEIN (AFU_ORTHOLOGUE AFUA_1G10120)"/>
    <property type="match status" value="1"/>
</dbReference>
<dbReference type="NCBIfam" id="NF002674">
    <property type="entry name" value="PRK02399.1-2"/>
    <property type="match status" value="1"/>
</dbReference>
<dbReference type="InterPro" id="IPR056778">
    <property type="entry name" value="UPF0261_C"/>
</dbReference>
<dbReference type="Pfam" id="PF23189">
    <property type="entry name" value="UPF0261_C"/>
    <property type="match status" value="1"/>
</dbReference>
<proteinExistence type="predicted"/>
<dbReference type="OrthoDB" id="9776369at2"/>
<dbReference type="CDD" id="cd15488">
    <property type="entry name" value="Tm-1-like"/>
    <property type="match status" value="1"/>
</dbReference>
<dbReference type="EMBL" id="FNSV01000005">
    <property type="protein sequence ID" value="SEB72891.1"/>
    <property type="molecule type" value="Genomic_DNA"/>
</dbReference>
<dbReference type="Pfam" id="PF06792">
    <property type="entry name" value="UPF0261"/>
    <property type="match status" value="1"/>
</dbReference>
<feature type="domain" description="UPF0261" evidence="2">
    <location>
        <begin position="189"/>
        <end position="403"/>
    </location>
</feature>
<evidence type="ECO:0000259" key="1">
    <source>
        <dbReference type="Pfam" id="PF06792"/>
    </source>
</evidence>